<dbReference type="PROSITE" id="PS00108">
    <property type="entry name" value="PROTEIN_KINASE_ST"/>
    <property type="match status" value="1"/>
</dbReference>
<reference evidence="19" key="1">
    <citation type="submission" date="2025-08" db="UniProtKB">
        <authorList>
            <consortium name="RefSeq"/>
        </authorList>
    </citation>
    <scope>IDENTIFICATION</scope>
    <source>
        <tissue evidence="19">Whole larval tissue</tissue>
    </source>
</reference>
<dbReference type="GO" id="GO:0005524">
    <property type="term" value="F:ATP binding"/>
    <property type="evidence" value="ECO:0007669"/>
    <property type="project" value="UniProtKB-UniRule"/>
</dbReference>
<evidence type="ECO:0000313" key="19">
    <source>
        <dbReference type="RefSeq" id="XP_050557703.1"/>
    </source>
</evidence>
<dbReference type="GO" id="GO:0046872">
    <property type="term" value="F:metal ion binding"/>
    <property type="evidence" value="ECO:0007669"/>
    <property type="project" value="UniProtKB-KW"/>
</dbReference>
<evidence type="ECO:0000256" key="8">
    <source>
        <dbReference type="ARBA" id="ARBA00022741"/>
    </source>
</evidence>
<organism evidence="18 19">
    <name type="scientific">Spodoptera frugiperda</name>
    <name type="common">Fall armyworm</name>
    <dbReference type="NCBI Taxonomy" id="7108"/>
    <lineage>
        <taxon>Eukaryota</taxon>
        <taxon>Metazoa</taxon>
        <taxon>Ecdysozoa</taxon>
        <taxon>Arthropoda</taxon>
        <taxon>Hexapoda</taxon>
        <taxon>Insecta</taxon>
        <taxon>Pterygota</taxon>
        <taxon>Neoptera</taxon>
        <taxon>Endopterygota</taxon>
        <taxon>Lepidoptera</taxon>
        <taxon>Glossata</taxon>
        <taxon>Ditrysia</taxon>
        <taxon>Noctuoidea</taxon>
        <taxon>Noctuidae</taxon>
        <taxon>Amphipyrinae</taxon>
        <taxon>Spodoptera</taxon>
    </lineage>
</organism>
<feature type="region of interest" description="Disordered" evidence="15">
    <location>
        <begin position="624"/>
        <end position="647"/>
    </location>
</feature>
<keyword evidence="18" id="KW-1185">Reference proteome</keyword>
<feature type="compositionally biased region" description="Polar residues" evidence="15">
    <location>
        <begin position="706"/>
        <end position="728"/>
    </location>
</feature>
<comment type="catalytic activity">
    <reaction evidence="12">
        <text>L-threonyl-[protein] + ATP = O-phospho-L-threonyl-[protein] + ADP + H(+)</text>
        <dbReference type="Rhea" id="RHEA:46608"/>
        <dbReference type="Rhea" id="RHEA-COMP:11060"/>
        <dbReference type="Rhea" id="RHEA-COMP:11605"/>
        <dbReference type="ChEBI" id="CHEBI:15378"/>
        <dbReference type="ChEBI" id="CHEBI:30013"/>
        <dbReference type="ChEBI" id="CHEBI:30616"/>
        <dbReference type="ChEBI" id="CHEBI:61977"/>
        <dbReference type="ChEBI" id="CHEBI:456216"/>
        <dbReference type="EC" id="2.7.11.1"/>
    </reaction>
</comment>
<dbReference type="PANTHER" id="PTHR24346:SF42">
    <property type="entry name" value="SERINE_THREONINE-PROTEIN KINASE SIK3"/>
    <property type="match status" value="1"/>
</dbReference>
<dbReference type="SMART" id="SM00220">
    <property type="entry name" value="S_TKc"/>
    <property type="match status" value="1"/>
</dbReference>
<accession>A0A9R0E2L9</accession>
<dbReference type="Pfam" id="PF00069">
    <property type="entry name" value="Pkinase"/>
    <property type="match status" value="1"/>
</dbReference>
<dbReference type="EC" id="2.7.11.1" evidence="3"/>
<dbReference type="PROSITE" id="PS50032">
    <property type="entry name" value="KA1"/>
    <property type="match status" value="1"/>
</dbReference>
<feature type="compositionally biased region" description="Low complexity" evidence="15">
    <location>
        <begin position="626"/>
        <end position="642"/>
    </location>
</feature>
<dbReference type="SUPFAM" id="SSF56112">
    <property type="entry name" value="Protein kinase-like (PK-like)"/>
    <property type="match status" value="1"/>
</dbReference>
<feature type="region of interest" description="Disordered" evidence="15">
    <location>
        <begin position="1034"/>
        <end position="1061"/>
    </location>
</feature>
<comment type="cofactor">
    <cofactor evidence="1">
        <name>Mg(2+)</name>
        <dbReference type="ChEBI" id="CHEBI:18420"/>
    </cofactor>
</comment>
<evidence type="ECO:0000259" key="17">
    <source>
        <dbReference type="PROSITE" id="PS50032"/>
    </source>
</evidence>
<feature type="region of interest" description="Disordered" evidence="15">
    <location>
        <begin position="1113"/>
        <end position="1163"/>
    </location>
</feature>
<dbReference type="RefSeq" id="XP_050557703.1">
    <property type="nucleotide sequence ID" value="XM_050701746.1"/>
</dbReference>
<evidence type="ECO:0000256" key="2">
    <source>
        <dbReference type="ARBA" id="ARBA00006234"/>
    </source>
</evidence>
<evidence type="ECO:0000256" key="15">
    <source>
        <dbReference type="SAM" id="MobiDB-lite"/>
    </source>
</evidence>
<feature type="compositionally biased region" description="Basic and acidic residues" evidence="15">
    <location>
        <begin position="1514"/>
        <end position="1527"/>
    </location>
</feature>
<feature type="region of interest" description="Disordered" evidence="15">
    <location>
        <begin position="566"/>
        <end position="598"/>
    </location>
</feature>
<dbReference type="InterPro" id="IPR008271">
    <property type="entry name" value="Ser/Thr_kinase_AS"/>
</dbReference>
<feature type="region of interest" description="Disordered" evidence="15">
    <location>
        <begin position="1216"/>
        <end position="1239"/>
    </location>
</feature>
<keyword evidence="10 14" id="KW-0067">ATP-binding</keyword>
<feature type="compositionally biased region" description="Pro residues" evidence="15">
    <location>
        <begin position="692"/>
        <end position="705"/>
    </location>
</feature>
<dbReference type="PROSITE" id="PS00107">
    <property type="entry name" value="PROTEIN_KINASE_ATP"/>
    <property type="match status" value="1"/>
</dbReference>
<feature type="domain" description="KA1" evidence="17">
    <location>
        <begin position="1778"/>
        <end position="1827"/>
    </location>
</feature>
<dbReference type="Proteomes" id="UP000829999">
    <property type="component" value="Chromosome 21"/>
</dbReference>
<feature type="compositionally biased region" description="Polar residues" evidence="15">
    <location>
        <begin position="1113"/>
        <end position="1158"/>
    </location>
</feature>
<dbReference type="PROSITE" id="PS50011">
    <property type="entry name" value="PROTEIN_KINASE_DOM"/>
    <property type="match status" value="1"/>
</dbReference>
<evidence type="ECO:0000256" key="1">
    <source>
        <dbReference type="ARBA" id="ARBA00001946"/>
    </source>
</evidence>
<name>A0A9R0E2L9_SPOFR</name>
<comment type="similarity">
    <text evidence="2">Belongs to the protein kinase superfamily. CAMK Ser/Thr protein kinase family. SNF1 subfamily.</text>
</comment>
<dbReference type="SUPFAM" id="SSF103243">
    <property type="entry name" value="KA1-like"/>
    <property type="match status" value="1"/>
</dbReference>
<sequence>MASNMKPMHKSKHFPIDQLVCVGNYELEKTIGTGNFAVVKLATHIITKSKVAIKIIDKSRLDEDNLKKTFREIAIMKKLRHPHIVRLYQVMESSHTIYLVTEYAPNGEIFDHLVSRGRMTEPEAARAFAQMVAAVGYCHANGVVHRDLKAENLLLDKDMNIKLADFGFSNEYTAGSPLATWCGSPPYAAPELFEGRQYDGPKADIWSLGVVLYVLVCGALPFDGNTLHELRSVVLSGKFRIPYFMSQECEHLIRHMLVVEPERRLSLRAVARHRWLAATRPHHQPGPGPGIYEESLGACACHGSGSDAAPQHSAAQRDTVRRHMLTLPGLTHLLIEQAIQEDRFDHISAIYHLLMDKLQQRSSARNSLQHRDSLDSTTGQPLDLTSCKNVEEEQMDAEESTAQDCLVTVPCEPVDYLTDQPENLEKFGSTVAPAIDEPPAPPAQPSSTETHATRRHTVGPGDCRHTQGGELGVCGAASADLRPSPLYVSAHFNQQASPNVSLLPNTNLAAKLPAVQHQPPRYFSVKDQHLLKPPHAMQTQASTFGRRASDGGAHVARGRDRACCHSAPAHHVSDSGTPARAEDAEQSEEQSTDSAYNTNLCRYMMNRGSSKRHTMATPEDAANVVTSSTGSMQSTSPSSTTSIRVRRTGLLTVTERPPVISPELVMEVEARMKRNYLPPSMQYQNQSGYQSPPTPTGPIPNPVPQSPTQGSITAGTPNYSQNTGNQKSMKPVLQTIPQGSIMGAKGSIMSGTPITQAVSPFTPSMGQFSSNVTQNTGSITSGTPVNQGSIMSGTPTYDNTKNFSSFSSNSFGSIPSCSYNTPNANNFGSITSGTPINPNFQNTPGSYQQTIMSQNTAPIKKGSITDGTPINQTPFQSGPMSQNYQNTTPQFSSTPIKKGSITDGTPITTQYQTQPVIHGRRSFQNPPIQGSFIGGPQGSFSNPAINQAFDTPMYQSSFNSESFIPAPMKKGSITEGTPIQQGFFSNQDSFTNNTYQNPQVPVTPMNQGYQTPPQNQGSLMNQSSYPNLTVSPLTGTSQNYPTQGAQMSQNYPSPMNQGSQMSQNYPSPMNQGSQMSQNYPTPMNQGSQMTPNYPTPMNQGSQMTPNYPTPMNQGSQMTPSYPSSMNQGGQNYQNAPGSITAGTPIPTSNSYNSGQYNAKQRKYSGPQRVKLQMLATVQEMAREHAERYSPVRRAECSPPRVAHDIASARLEYQQLQRGLERRSGGPGASPPHADVRLHTPGTSMPGSPIHQCVGTASPLDLNTVSPEAARAVLMAVRNIMTDPAAMELHTTLVLTQDLAMKIGINLHALYSPHVNISQEILKSIHSYNNFALLSGHTSPASPGSPLHQITEGLSYLHTGSITRGTPQASATPLDLRSNVDMDTGQYQQLHPLVHSQLHMVTHRSLNNSPISNPGSPLDMIQEEIGNGSHLDKVFQENMRYVPSFTPTHPQISLTDCLGSEITLVASSSEDSMDSLENTKYALPQFVISEPSDLDDRPSITKGIGRKVSQETEQVEPKEEPVVDKDAEMQSPKESVDETAKFLSEEMKYPRRGSDKSLGFSDDSLSNDSANVSPNCEQNIQSIYSNIVSISSGFSENRGSFSEHRESFSFSDRGSFSERGDFGRSSFSERSDFGRGSFSEKGETPRSSFSAQGTLGEVKEYYEDVYMSRDNSRQCLEKCDEEGTPPSEEIEKLQRSTMDLRLTEICRPEEKIPILLSPQKVSCVQEYYEVTLSTVCSKLDSQRIVELLKEAINTRVPPQSIFVETDQKDGDGTLTGYLNLEYSGGIQIELVLCENKAMEKKGLKMRRISGDQREYGKLCEQLITSLTV</sequence>
<dbReference type="GO" id="GO:0050321">
    <property type="term" value="F:tau-protein kinase activity"/>
    <property type="evidence" value="ECO:0007669"/>
    <property type="project" value="TreeGrafter"/>
</dbReference>
<evidence type="ECO:0000256" key="4">
    <source>
        <dbReference type="ARBA" id="ARBA00022527"/>
    </source>
</evidence>
<feature type="compositionally biased region" description="Basic and acidic residues" evidence="15">
    <location>
        <begin position="1614"/>
        <end position="1643"/>
    </location>
</feature>
<dbReference type="PANTHER" id="PTHR24346">
    <property type="entry name" value="MAP/MICROTUBULE AFFINITY-REGULATING KINASE"/>
    <property type="match status" value="1"/>
</dbReference>
<keyword evidence="4" id="KW-0723">Serine/threonine-protein kinase</keyword>
<dbReference type="FunFam" id="1.10.510.10:FF:000156">
    <property type="entry name" value="Serine/threonine-protein kinase SIK3 homolog"/>
    <property type="match status" value="1"/>
</dbReference>
<dbReference type="Pfam" id="PF23312">
    <property type="entry name" value="UBA_SIK3"/>
    <property type="match status" value="1"/>
</dbReference>
<evidence type="ECO:0000256" key="11">
    <source>
        <dbReference type="ARBA" id="ARBA00022842"/>
    </source>
</evidence>
<dbReference type="GO" id="GO:0000226">
    <property type="term" value="P:microtubule cytoskeleton organization"/>
    <property type="evidence" value="ECO:0007669"/>
    <property type="project" value="TreeGrafter"/>
</dbReference>
<feature type="domain" description="Protein kinase" evidence="16">
    <location>
        <begin position="25"/>
        <end position="276"/>
    </location>
</feature>
<feature type="region of interest" description="Disordered" evidence="15">
    <location>
        <begin position="435"/>
        <end position="459"/>
    </location>
</feature>
<evidence type="ECO:0000256" key="6">
    <source>
        <dbReference type="ARBA" id="ARBA00022679"/>
    </source>
</evidence>
<comment type="catalytic activity">
    <reaction evidence="13">
        <text>L-seryl-[protein] + ATP = O-phospho-L-seryl-[protein] + ADP + H(+)</text>
        <dbReference type="Rhea" id="RHEA:17989"/>
        <dbReference type="Rhea" id="RHEA-COMP:9863"/>
        <dbReference type="Rhea" id="RHEA-COMP:11604"/>
        <dbReference type="ChEBI" id="CHEBI:15378"/>
        <dbReference type="ChEBI" id="CHEBI:29999"/>
        <dbReference type="ChEBI" id="CHEBI:30616"/>
        <dbReference type="ChEBI" id="CHEBI:83421"/>
        <dbReference type="ChEBI" id="CHEBI:456216"/>
        <dbReference type="EC" id="2.7.11.1"/>
    </reaction>
</comment>
<feature type="region of interest" description="Disordered" evidence="15">
    <location>
        <begin position="877"/>
        <end position="905"/>
    </location>
</feature>
<evidence type="ECO:0000256" key="13">
    <source>
        <dbReference type="ARBA" id="ARBA00048679"/>
    </source>
</evidence>
<evidence type="ECO:0000256" key="14">
    <source>
        <dbReference type="PROSITE-ProRule" id="PRU10141"/>
    </source>
</evidence>
<feature type="compositionally biased region" description="Basic and acidic residues" evidence="15">
    <location>
        <begin position="1533"/>
        <end position="1554"/>
    </location>
</feature>
<dbReference type="InterPro" id="IPR000719">
    <property type="entry name" value="Prot_kinase_dom"/>
</dbReference>
<keyword evidence="9" id="KW-0418">Kinase</keyword>
<feature type="region of interest" description="Disordered" evidence="15">
    <location>
        <begin position="679"/>
        <end position="728"/>
    </location>
</feature>
<dbReference type="InterPro" id="IPR017441">
    <property type="entry name" value="Protein_kinase_ATP_BS"/>
</dbReference>
<dbReference type="GeneID" id="118280259"/>
<evidence type="ECO:0000256" key="12">
    <source>
        <dbReference type="ARBA" id="ARBA00047899"/>
    </source>
</evidence>
<dbReference type="CTD" id="23387"/>
<dbReference type="FunFam" id="3.30.200.20:FF:000003">
    <property type="entry name" value="Non-specific serine/threonine protein kinase"/>
    <property type="match status" value="1"/>
</dbReference>
<dbReference type="OrthoDB" id="193931at2759"/>
<gene>
    <name evidence="19" type="primary">LOC118280259</name>
</gene>
<dbReference type="InterPro" id="IPR028375">
    <property type="entry name" value="KA1/Ssp2_C"/>
</dbReference>
<feature type="binding site" evidence="14">
    <location>
        <position position="54"/>
    </location>
    <ligand>
        <name>ATP</name>
        <dbReference type="ChEBI" id="CHEBI:30616"/>
    </ligand>
</feature>
<dbReference type="CDD" id="cd14338">
    <property type="entry name" value="UBA_SIK"/>
    <property type="match status" value="1"/>
</dbReference>
<evidence type="ECO:0000259" key="16">
    <source>
        <dbReference type="PROSITE" id="PS50011"/>
    </source>
</evidence>
<feature type="region of interest" description="Disordered" evidence="15">
    <location>
        <begin position="1605"/>
        <end position="1651"/>
    </location>
</feature>
<dbReference type="InterPro" id="IPR001772">
    <property type="entry name" value="KA1_dom"/>
</dbReference>
<keyword evidence="8 14" id="KW-0547">Nucleotide-binding</keyword>
<dbReference type="GO" id="GO:0035556">
    <property type="term" value="P:intracellular signal transduction"/>
    <property type="evidence" value="ECO:0007669"/>
    <property type="project" value="TreeGrafter"/>
</dbReference>
<dbReference type="InterPro" id="IPR057380">
    <property type="entry name" value="UBA_SIK1/2/3"/>
</dbReference>
<dbReference type="Gene3D" id="1.10.510.10">
    <property type="entry name" value="Transferase(Phosphotransferase) domain 1"/>
    <property type="match status" value="1"/>
</dbReference>
<evidence type="ECO:0000256" key="7">
    <source>
        <dbReference type="ARBA" id="ARBA00022723"/>
    </source>
</evidence>
<dbReference type="GO" id="GO:0005737">
    <property type="term" value="C:cytoplasm"/>
    <property type="evidence" value="ECO:0007669"/>
    <property type="project" value="TreeGrafter"/>
</dbReference>
<feature type="region of interest" description="Disordered" evidence="15">
    <location>
        <begin position="364"/>
        <end position="383"/>
    </location>
</feature>
<feature type="compositionally biased region" description="Polar residues" evidence="15">
    <location>
        <begin position="681"/>
        <end position="691"/>
    </location>
</feature>
<feature type="compositionally biased region" description="Polar residues" evidence="15">
    <location>
        <begin position="877"/>
        <end position="895"/>
    </location>
</feature>
<feature type="region of interest" description="Disordered" evidence="15">
    <location>
        <begin position="1489"/>
        <end position="1572"/>
    </location>
</feature>
<evidence type="ECO:0000256" key="5">
    <source>
        <dbReference type="ARBA" id="ARBA00022553"/>
    </source>
</evidence>
<evidence type="ECO:0000256" key="3">
    <source>
        <dbReference type="ARBA" id="ARBA00012513"/>
    </source>
</evidence>
<keyword evidence="7" id="KW-0479">Metal-binding</keyword>
<keyword evidence="11" id="KW-0460">Magnesium</keyword>
<evidence type="ECO:0000256" key="10">
    <source>
        <dbReference type="ARBA" id="ARBA00022840"/>
    </source>
</evidence>
<dbReference type="InterPro" id="IPR011009">
    <property type="entry name" value="Kinase-like_dom_sf"/>
</dbReference>
<keyword evidence="6" id="KW-0808">Transferase</keyword>
<keyword evidence="5" id="KW-0597">Phosphoprotein</keyword>
<feature type="compositionally biased region" description="Polar residues" evidence="15">
    <location>
        <begin position="1562"/>
        <end position="1572"/>
    </location>
</feature>
<proteinExistence type="inferred from homology"/>
<evidence type="ECO:0000256" key="9">
    <source>
        <dbReference type="ARBA" id="ARBA00022777"/>
    </source>
</evidence>
<evidence type="ECO:0000313" key="18">
    <source>
        <dbReference type="Proteomes" id="UP000829999"/>
    </source>
</evidence>
<protein>
    <recommendedName>
        <fullName evidence="3">non-specific serine/threonine protein kinase</fullName>
        <ecNumber evidence="3">2.7.11.1</ecNumber>
    </recommendedName>
</protein>